<dbReference type="PANTHER" id="PTHR42749">
    <property type="entry name" value="CELL SHAPE-DETERMINING PROTEIN MREB"/>
    <property type="match status" value="1"/>
</dbReference>
<evidence type="ECO:0000256" key="2">
    <source>
        <dbReference type="ARBA" id="ARBA00022840"/>
    </source>
</evidence>
<dbReference type="KEGG" id="daur:Daura_24025"/>
<dbReference type="SUPFAM" id="SSF53067">
    <property type="entry name" value="Actin-like ATPase domain"/>
    <property type="match status" value="2"/>
</dbReference>
<dbReference type="Proteomes" id="UP001058003">
    <property type="component" value="Chromosome"/>
</dbReference>
<dbReference type="EMBL" id="CP073767">
    <property type="protein sequence ID" value="UWZ58961.1"/>
    <property type="molecule type" value="Genomic_DNA"/>
</dbReference>
<name>A0A9Q9MN67_9ACTN</name>
<dbReference type="RefSeq" id="WP_052387421.1">
    <property type="nucleotide sequence ID" value="NZ_CP073767.1"/>
</dbReference>
<feature type="region of interest" description="Disordered" evidence="4">
    <location>
        <begin position="429"/>
        <end position="456"/>
    </location>
</feature>
<dbReference type="InterPro" id="IPR013126">
    <property type="entry name" value="Hsp_70_fam"/>
</dbReference>
<gene>
    <name evidence="5" type="ORF">Daura_24025</name>
</gene>
<dbReference type="Gene3D" id="3.90.640.10">
    <property type="entry name" value="Actin, Chain A, domain 4"/>
    <property type="match status" value="1"/>
</dbReference>
<feature type="compositionally biased region" description="Pro residues" evidence="4">
    <location>
        <begin position="437"/>
        <end position="450"/>
    </location>
</feature>
<keyword evidence="6" id="KW-1185">Reference proteome</keyword>
<evidence type="ECO:0000313" key="6">
    <source>
        <dbReference type="Proteomes" id="UP001058003"/>
    </source>
</evidence>
<dbReference type="PANTHER" id="PTHR42749:SF1">
    <property type="entry name" value="CELL SHAPE-DETERMINING PROTEIN MREB"/>
    <property type="match status" value="1"/>
</dbReference>
<dbReference type="GO" id="GO:0140662">
    <property type="term" value="F:ATP-dependent protein folding chaperone"/>
    <property type="evidence" value="ECO:0007669"/>
    <property type="project" value="InterPro"/>
</dbReference>
<dbReference type="AlphaFoldDB" id="A0A9Q9MN67"/>
<dbReference type="OrthoDB" id="9766019at2"/>
<evidence type="ECO:0000256" key="3">
    <source>
        <dbReference type="ARBA" id="ARBA00023186"/>
    </source>
</evidence>
<organism evidence="5 6">
    <name type="scientific">Dactylosporangium aurantiacum</name>
    <dbReference type="NCBI Taxonomy" id="35754"/>
    <lineage>
        <taxon>Bacteria</taxon>
        <taxon>Bacillati</taxon>
        <taxon>Actinomycetota</taxon>
        <taxon>Actinomycetes</taxon>
        <taxon>Micromonosporales</taxon>
        <taxon>Micromonosporaceae</taxon>
        <taxon>Dactylosporangium</taxon>
    </lineage>
</organism>
<feature type="region of interest" description="Disordered" evidence="4">
    <location>
        <begin position="484"/>
        <end position="515"/>
    </location>
</feature>
<sequence>MQPWQVSLGVDLGTTHTIAVLATPDGRDQPLLFDSSPLLPSAVYGGADRRLLVGRDALREGRLAPQRLEQHPKRRVDDGAILLGDEEFHVVDIFAALLRRVGEEAVRAAGSPSRVVLTHPATWAAPRRQVLAEAARAAGFGAVTLVPEPVAAAVYFTTVLRRPVPDGHALVVFDLGAGTFDTSVVARRPGGGWDVLGADGSDTLGGVDLDAAVVDWIGRPLAGRDPALWNRLIHSPDVEDRRRRQQLYDEARVAKEQLSRQPTATVRVPLFDTDVQLTREEFEHLARPLLEQAVALTAATLTRAGLRPDRIAGLFLVGGSSRIPLAATLLHQRLGVAPTLIEQPELVVAYGSLRSTADPAQPPPRPVAPMAGAPISGAPMPAAPMSGAPMSAAPMSAAPMSAAPMSAAPMSAAPMSAAPMSGVPMSGAPMAGAQVGSPPPFPPVPPPGAPRTPGRRPLTLALAGALALVLLAAAGYAIRRQTDTGRADNQGSGLTGTGGGAGGGSSAPGKPGGGQQLTVSRVVWYAAAKFTFRTVTYQPPAGAGDGTLTADVTVENLSSYPFTRNVFATYRSGDGRTTKGRLADTGQIPAKTTNPGRFTFDLDPSEVGDLKAGTISIGEGTETPAVVPFAEQAQATTLEPREVLPAARRTVGRLQFDGLACTLSAALLEGDDRNDAHTQVKDGYRYVACRFDVRALGQVGYGGQDVGPPNFRLVPPDGTPLAPMNVSARALGQDEVWRDRWYWFEVPFPLRPGAYTLQLRYLGPSNKDAPSPANTVTAELSMA</sequence>
<evidence type="ECO:0000313" key="5">
    <source>
        <dbReference type="EMBL" id="UWZ58961.1"/>
    </source>
</evidence>
<protein>
    <submittedName>
        <fullName evidence="5">Hsp70 family protein</fullName>
    </submittedName>
</protein>
<accession>A0A9Q9MN67</accession>
<keyword evidence="1" id="KW-0547">Nucleotide-binding</keyword>
<dbReference type="Pfam" id="PF00012">
    <property type="entry name" value="HSP70"/>
    <property type="match status" value="1"/>
</dbReference>
<keyword evidence="2" id="KW-0067">ATP-binding</keyword>
<proteinExistence type="predicted"/>
<dbReference type="Gene3D" id="3.30.420.40">
    <property type="match status" value="2"/>
</dbReference>
<keyword evidence="3" id="KW-0143">Chaperone</keyword>
<dbReference type="InterPro" id="IPR043129">
    <property type="entry name" value="ATPase_NBD"/>
</dbReference>
<evidence type="ECO:0000256" key="4">
    <source>
        <dbReference type="SAM" id="MobiDB-lite"/>
    </source>
</evidence>
<dbReference type="PRINTS" id="PR00301">
    <property type="entry name" value="HEATSHOCK70"/>
</dbReference>
<reference evidence="5" key="1">
    <citation type="submission" date="2021-04" db="EMBL/GenBank/DDBJ databases">
        <title>Dactylosporangium aurantiacum NRRL B-8018 full assembly.</title>
        <authorList>
            <person name="Hartkoorn R.C."/>
            <person name="Beaudoing E."/>
            <person name="Hot D."/>
        </authorList>
    </citation>
    <scope>NUCLEOTIDE SEQUENCE</scope>
    <source>
        <strain evidence="5">NRRL B-8018</strain>
    </source>
</reference>
<feature type="compositionally biased region" description="Gly residues" evidence="4">
    <location>
        <begin position="493"/>
        <end position="515"/>
    </location>
</feature>
<evidence type="ECO:0000256" key="1">
    <source>
        <dbReference type="ARBA" id="ARBA00022741"/>
    </source>
</evidence>
<dbReference type="GO" id="GO:0005524">
    <property type="term" value="F:ATP binding"/>
    <property type="evidence" value="ECO:0007669"/>
    <property type="project" value="UniProtKB-KW"/>
</dbReference>